<evidence type="ECO:0000313" key="4">
    <source>
        <dbReference type="Proteomes" id="UP000271678"/>
    </source>
</evidence>
<keyword evidence="3" id="KW-0378">Hydrolase</keyword>
<evidence type="ECO:0000313" key="3">
    <source>
        <dbReference type="EMBL" id="RNI22788.1"/>
    </source>
</evidence>
<feature type="domain" description="HNH nuclease" evidence="2">
    <location>
        <begin position="391"/>
        <end position="443"/>
    </location>
</feature>
<comment type="caution">
    <text evidence="3">The sequence shown here is derived from an EMBL/GenBank/DDBJ whole genome shotgun (WGS) entry which is preliminary data.</text>
</comment>
<sequence length="474" mass="48770">MTSNDPGPLVPGEVVVSGVPGGDVSGDPVDSPVTQGESPSSAAPAAPPAVAVPGRAAEILEMAREFRAALDEVPGALYQLGEEGLSDLMTHLMGVHVRAAQVATVVVAEAHIRGEVNTSISASAVQWITAHAVEAGTMVEPRDAKTMAVVAEAYGDRRNAVVADAVREGRCTLAVARAALSNTDKVAPVLPGASRDELLGHFLHLDPALGSRGVSALTRMIIAQYAPDTLSAQDAKLEAVETLSWFTTPTGMTRLTAELAPASAAVMKSAILALSAPQPVPCDEHPSVTVADERTPGKRRADALTELVTAAAKVLAGDASPTGAAATALVTMNLEALTEGVGHAQVVATGDVLDAGAARRLACDAQVIPIVLGGPSEPLDVGRKERLVTKGLRTAVITRDHGCTLPGCDRPPGMCEVHHVNPWWAGGETCLLNSAMLCVFHHHLVHRLGLLAAVTAAGVHWDLTPGRMPTPGAA</sequence>
<keyword evidence="4" id="KW-1185">Reference proteome</keyword>
<dbReference type="GO" id="GO:0004519">
    <property type="term" value="F:endonuclease activity"/>
    <property type="evidence" value="ECO:0007669"/>
    <property type="project" value="UniProtKB-KW"/>
</dbReference>
<keyword evidence="3" id="KW-0255">Endonuclease</keyword>
<dbReference type="AlphaFoldDB" id="A0A3M9MDW2"/>
<dbReference type="InterPro" id="IPR003615">
    <property type="entry name" value="HNH_nuc"/>
</dbReference>
<organism evidence="3 4">
    <name type="scientific">Flexivirga caeni</name>
    <dbReference type="NCBI Taxonomy" id="2294115"/>
    <lineage>
        <taxon>Bacteria</taxon>
        <taxon>Bacillati</taxon>
        <taxon>Actinomycetota</taxon>
        <taxon>Actinomycetes</taxon>
        <taxon>Micrococcales</taxon>
        <taxon>Dermacoccaceae</taxon>
        <taxon>Flexivirga</taxon>
    </lineage>
</organism>
<reference evidence="3 4" key="1">
    <citation type="submission" date="2018-11" db="EMBL/GenBank/DDBJ databases">
        <title>Draft genome of Simplicispira Flexivirga sp. BO-16.</title>
        <authorList>
            <person name="Im W.T."/>
        </authorList>
    </citation>
    <scope>NUCLEOTIDE SEQUENCE [LARGE SCALE GENOMIC DNA]</scope>
    <source>
        <strain evidence="3 4">BO-16</strain>
    </source>
</reference>
<proteinExistence type="predicted"/>
<feature type="compositionally biased region" description="Low complexity" evidence="1">
    <location>
        <begin position="25"/>
        <end position="49"/>
    </location>
</feature>
<dbReference type="SMART" id="SM00507">
    <property type="entry name" value="HNHc"/>
    <property type="match status" value="1"/>
</dbReference>
<name>A0A3M9MDW2_9MICO</name>
<evidence type="ECO:0000256" key="1">
    <source>
        <dbReference type="SAM" id="MobiDB-lite"/>
    </source>
</evidence>
<dbReference type="InterPro" id="IPR003870">
    <property type="entry name" value="DUF222"/>
</dbReference>
<accession>A0A3M9MDW2</accession>
<dbReference type="CDD" id="cd00085">
    <property type="entry name" value="HNHc"/>
    <property type="match status" value="1"/>
</dbReference>
<dbReference type="EMBL" id="RJJQ01000007">
    <property type="protein sequence ID" value="RNI22788.1"/>
    <property type="molecule type" value="Genomic_DNA"/>
</dbReference>
<feature type="compositionally biased region" description="Low complexity" evidence="1">
    <location>
        <begin position="1"/>
        <end position="18"/>
    </location>
</feature>
<dbReference type="RefSeq" id="WP_123270988.1">
    <property type="nucleotide sequence ID" value="NZ_RJJQ01000007.1"/>
</dbReference>
<evidence type="ECO:0000259" key="2">
    <source>
        <dbReference type="SMART" id="SM00507"/>
    </source>
</evidence>
<keyword evidence="3" id="KW-0540">Nuclease</keyword>
<gene>
    <name evidence="3" type="ORF">EFY87_08175</name>
</gene>
<protein>
    <submittedName>
        <fullName evidence="3">HNH endonuclease</fullName>
    </submittedName>
</protein>
<dbReference type="Proteomes" id="UP000271678">
    <property type="component" value="Unassembled WGS sequence"/>
</dbReference>
<dbReference type="OrthoDB" id="5177627at2"/>
<feature type="region of interest" description="Disordered" evidence="1">
    <location>
        <begin position="1"/>
        <end position="49"/>
    </location>
</feature>
<dbReference type="Pfam" id="PF02720">
    <property type="entry name" value="DUF222"/>
    <property type="match status" value="1"/>
</dbReference>